<organism evidence="1 2">
    <name type="scientific">Agrobacterium genomosp. 13 str. CFBP 6927</name>
    <dbReference type="NCBI Taxonomy" id="1183428"/>
    <lineage>
        <taxon>Bacteria</taxon>
        <taxon>Pseudomonadati</taxon>
        <taxon>Pseudomonadota</taxon>
        <taxon>Alphaproteobacteria</taxon>
        <taxon>Hyphomicrobiales</taxon>
        <taxon>Rhizobiaceae</taxon>
        <taxon>Rhizobium/Agrobacterium group</taxon>
        <taxon>Agrobacterium</taxon>
        <taxon>Agrobacterium tumefaciens complex</taxon>
    </lineage>
</organism>
<evidence type="ECO:0000313" key="1">
    <source>
        <dbReference type="EMBL" id="CUX58324.1"/>
    </source>
</evidence>
<dbReference type="EMBL" id="FBWH01000042">
    <property type="protein sequence ID" value="CUX58324.1"/>
    <property type="molecule type" value="Genomic_DNA"/>
</dbReference>
<accession>A0ABM9VL95</accession>
<keyword evidence="2" id="KW-1185">Reference proteome</keyword>
<reference evidence="1 2" key="1">
    <citation type="submission" date="2016-01" db="EMBL/GenBank/DDBJ databases">
        <authorList>
            <person name="Regsiter A."/>
            <person name="william w."/>
        </authorList>
    </citation>
    <scope>NUCLEOTIDE SEQUENCE [LARGE SCALE GENOMIC DNA]</scope>
    <source>
        <strain evidence="1 2">CFBP 6927</strain>
    </source>
</reference>
<gene>
    <name evidence="1" type="ORF">AGR13a_Lc30103</name>
</gene>
<dbReference type="Proteomes" id="UP000191812">
    <property type="component" value="Unassembled WGS sequence"/>
</dbReference>
<comment type="caution">
    <text evidence="1">The sequence shown here is derived from an EMBL/GenBank/DDBJ whole genome shotgun (WGS) entry which is preliminary data.</text>
</comment>
<name>A0ABM9VL95_9HYPH</name>
<sequence length="31" mass="3605">MTMSICPELLSATSKVRSYRFNHRSAEVRSF</sequence>
<proteinExistence type="predicted"/>
<protein>
    <submittedName>
        <fullName evidence="1">Uncharacterized protein</fullName>
    </submittedName>
</protein>
<evidence type="ECO:0000313" key="2">
    <source>
        <dbReference type="Proteomes" id="UP000191812"/>
    </source>
</evidence>